<organism evidence="2 3">
    <name type="scientific">Nocardioides donggukensis</name>
    <dbReference type="NCBI Taxonomy" id="2774019"/>
    <lineage>
        <taxon>Bacteria</taxon>
        <taxon>Bacillati</taxon>
        <taxon>Actinomycetota</taxon>
        <taxon>Actinomycetes</taxon>
        <taxon>Propionibacteriales</taxon>
        <taxon>Nocardioidaceae</taxon>
        <taxon>Nocardioides</taxon>
    </lineage>
</organism>
<name>A0A927K824_9ACTN</name>
<dbReference type="SUPFAM" id="SSF159888">
    <property type="entry name" value="YdhG-like"/>
    <property type="match status" value="1"/>
</dbReference>
<dbReference type="Gene3D" id="3.90.1150.200">
    <property type="match status" value="1"/>
</dbReference>
<dbReference type="Pfam" id="PF08818">
    <property type="entry name" value="DUF1801"/>
    <property type="match status" value="1"/>
</dbReference>
<proteinExistence type="predicted"/>
<evidence type="ECO:0000313" key="2">
    <source>
        <dbReference type="EMBL" id="MBD8870905.1"/>
    </source>
</evidence>
<dbReference type="Proteomes" id="UP000616839">
    <property type="component" value="Unassembled WGS sequence"/>
</dbReference>
<dbReference type="RefSeq" id="WP_192144234.1">
    <property type="nucleotide sequence ID" value="NZ_JACYXZ010000004.1"/>
</dbReference>
<sequence length="149" mass="17260">MHSDATLVEEYLDELPEDRRAAVSIVRDLVNENLPEGYQEAMGFGMITWGIPLETYPDTYNKQPLQVLALASQKNYMALYLMGIYADEGLEDWFREQYAERGLKLDMGKSCVRFRRLDQLHLEAVAEVVRRVPPQEFIAVYEAARANRR</sequence>
<dbReference type="AlphaFoldDB" id="A0A927K824"/>
<reference evidence="2" key="1">
    <citation type="submission" date="2020-09" db="EMBL/GenBank/DDBJ databases">
        <title>Nocardioides sp. strain MJB4 16S ribosomal RNA gene Genome sequencing and assembly.</title>
        <authorList>
            <person name="Kim I."/>
        </authorList>
    </citation>
    <scope>NUCLEOTIDE SEQUENCE</scope>
    <source>
        <strain evidence="2">MJB4</strain>
    </source>
</reference>
<protein>
    <submittedName>
        <fullName evidence="2">DUF1801 domain-containing protein</fullName>
    </submittedName>
</protein>
<dbReference type="InterPro" id="IPR014922">
    <property type="entry name" value="YdhG-like"/>
</dbReference>
<accession>A0A927K824</accession>
<evidence type="ECO:0000313" key="3">
    <source>
        <dbReference type="Proteomes" id="UP000616839"/>
    </source>
</evidence>
<comment type="caution">
    <text evidence="2">The sequence shown here is derived from an EMBL/GenBank/DDBJ whole genome shotgun (WGS) entry which is preliminary data.</text>
</comment>
<gene>
    <name evidence="2" type="ORF">IE331_14850</name>
</gene>
<keyword evidence="3" id="KW-1185">Reference proteome</keyword>
<feature type="domain" description="YdhG-like" evidence="1">
    <location>
        <begin position="19"/>
        <end position="131"/>
    </location>
</feature>
<dbReference type="EMBL" id="JACYXZ010000004">
    <property type="protein sequence ID" value="MBD8870905.1"/>
    <property type="molecule type" value="Genomic_DNA"/>
</dbReference>
<evidence type="ECO:0000259" key="1">
    <source>
        <dbReference type="Pfam" id="PF08818"/>
    </source>
</evidence>